<evidence type="ECO:0008006" key="14">
    <source>
        <dbReference type="Google" id="ProtNLM"/>
    </source>
</evidence>
<gene>
    <name evidence="12" type="ORF">M407DRAFT_246663</name>
</gene>
<dbReference type="PANTHER" id="PTHR28097">
    <property type="entry name" value="PHEROMONE A FACTOR RECEPTOR"/>
    <property type="match status" value="1"/>
</dbReference>
<evidence type="ECO:0000256" key="11">
    <source>
        <dbReference type="SAM" id="Phobius"/>
    </source>
</evidence>
<feature type="compositionally biased region" description="Basic and acidic residues" evidence="10">
    <location>
        <begin position="378"/>
        <end position="389"/>
    </location>
</feature>
<proteinExistence type="inferred from homology"/>
<keyword evidence="5 11" id="KW-1133">Transmembrane helix</keyword>
<feature type="region of interest" description="Disordered" evidence="10">
    <location>
        <begin position="342"/>
        <end position="389"/>
    </location>
</feature>
<dbReference type="Proteomes" id="UP000054248">
    <property type="component" value="Unassembled WGS sequence"/>
</dbReference>
<feature type="transmembrane region" description="Helical" evidence="11">
    <location>
        <begin position="267"/>
        <end position="285"/>
    </location>
</feature>
<comment type="similarity">
    <text evidence="2">Belongs to the G-protein coupled receptor 4 family.</text>
</comment>
<feature type="transmembrane region" description="Helical" evidence="11">
    <location>
        <begin position="36"/>
        <end position="57"/>
    </location>
</feature>
<accession>A0A0C3K8G0</accession>
<dbReference type="STRING" id="1051891.A0A0C3K8G0"/>
<dbReference type="CDD" id="cd14966">
    <property type="entry name" value="7tmD_STE3"/>
    <property type="match status" value="1"/>
</dbReference>
<dbReference type="OrthoDB" id="2874149at2759"/>
<organism evidence="12 13">
    <name type="scientific">Tulasnella calospora MUT 4182</name>
    <dbReference type="NCBI Taxonomy" id="1051891"/>
    <lineage>
        <taxon>Eukaryota</taxon>
        <taxon>Fungi</taxon>
        <taxon>Dikarya</taxon>
        <taxon>Basidiomycota</taxon>
        <taxon>Agaricomycotina</taxon>
        <taxon>Agaricomycetes</taxon>
        <taxon>Cantharellales</taxon>
        <taxon>Tulasnellaceae</taxon>
        <taxon>Tulasnella</taxon>
    </lineage>
</organism>
<evidence type="ECO:0000256" key="5">
    <source>
        <dbReference type="ARBA" id="ARBA00022989"/>
    </source>
</evidence>
<evidence type="ECO:0000256" key="2">
    <source>
        <dbReference type="ARBA" id="ARBA00011085"/>
    </source>
</evidence>
<dbReference type="PANTHER" id="PTHR28097:SF1">
    <property type="entry name" value="PHEROMONE A FACTOR RECEPTOR"/>
    <property type="match status" value="1"/>
</dbReference>
<dbReference type="GO" id="GO:0004933">
    <property type="term" value="F:mating-type a-factor pheromone receptor activity"/>
    <property type="evidence" value="ECO:0007669"/>
    <property type="project" value="InterPro"/>
</dbReference>
<evidence type="ECO:0000256" key="10">
    <source>
        <dbReference type="SAM" id="MobiDB-lite"/>
    </source>
</evidence>
<keyword evidence="4 11" id="KW-0812">Transmembrane</keyword>
<feature type="compositionally biased region" description="Basic and acidic residues" evidence="10">
    <location>
        <begin position="342"/>
        <end position="358"/>
    </location>
</feature>
<evidence type="ECO:0000256" key="4">
    <source>
        <dbReference type="ARBA" id="ARBA00022692"/>
    </source>
</evidence>
<evidence type="ECO:0000256" key="8">
    <source>
        <dbReference type="ARBA" id="ARBA00023170"/>
    </source>
</evidence>
<keyword evidence="6" id="KW-0297">G-protein coupled receptor</keyword>
<evidence type="ECO:0000313" key="13">
    <source>
        <dbReference type="Proteomes" id="UP000054248"/>
    </source>
</evidence>
<reference evidence="13" key="2">
    <citation type="submission" date="2015-01" db="EMBL/GenBank/DDBJ databases">
        <title>Evolutionary Origins and Diversification of the Mycorrhizal Mutualists.</title>
        <authorList>
            <consortium name="DOE Joint Genome Institute"/>
            <consortium name="Mycorrhizal Genomics Consortium"/>
            <person name="Kohler A."/>
            <person name="Kuo A."/>
            <person name="Nagy L.G."/>
            <person name="Floudas D."/>
            <person name="Copeland A."/>
            <person name="Barry K.W."/>
            <person name="Cichocki N."/>
            <person name="Veneault-Fourrey C."/>
            <person name="LaButti K."/>
            <person name="Lindquist E.A."/>
            <person name="Lipzen A."/>
            <person name="Lundell T."/>
            <person name="Morin E."/>
            <person name="Murat C."/>
            <person name="Riley R."/>
            <person name="Ohm R."/>
            <person name="Sun H."/>
            <person name="Tunlid A."/>
            <person name="Henrissat B."/>
            <person name="Grigoriev I.V."/>
            <person name="Hibbett D.S."/>
            <person name="Martin F."/>
        </authorList>
    </citation>
    <scope>NUCLEOTIDE SEQUENCE [LARGE SCALE GENOMIC DNA]</scope>
    <source>
        <strain evidence="13">MUT 4182</strain>
    </source>
</reference>
<evidence type="ECO:0000256" key="1">
    <source>
        <dbReference type="ARBA" id="ARBA00004141"/>
    </source>
</evidence>
<dbReference type="GO" id="GO:0005886">
    <property type="term" value="C:plasma membrane"/>
    <property type="evidence" value="ECO:0007669"/>
    <property type="project" value="TreeGrafter"/>
</dbReference>
<reference evidence="12 13" key="1">
    <citation type="submission" date="2014-04" db="EMBL/GenBank/DDBJ databases">
        <authorList>
            <consortium name="DOE Joint Genome Institute"/>
            <person name="Kuo A."/>
            <person name="Girlanda M."/>
            <person name="Perotto S."/>
            <person name="Kohler A."/>
            <person name="Nagy L.G."/>
            <person name="Floudas D."/>
            <person name="Copeland A."/>
            <person name="Barry K.W."/>
            <person name="Cichocki N."/>
            <person name="Veneault-Fourrey C."/>
            <person name="LaButti K."/>
            <person name="Lindquist E.A."/>
            <person name="Lipzen A."/>
            <person name="Lundell T."/>
            <person name="Morin E."/>
            <person name="Murat C."/>
            <person name="Sun H."/>
            <person name="Tunlid A."/>
            <person name="Henrissat B."/>
            <person name="Grigoriev I.V."/>
            <person name="Hibbett D.S."/>
            <person name="Martin F."/>
            <person name="Nordberg H.P."/>
            <person name="Cantor M.N."/>
            <person name="Hua S.X."/>
        </authorList>
    </citation>
    <scope>NUCLEOTIDE SEQUENCE [LARGE SCALE GENOMIC DNA]</scope>
    <source>
        <strain evidence="12 13">MUT 4182</strain>
    </source>
</reference>
<sequence>MRIQLPILSFLSLPLLLLPLPWHLRARNIATLTIFTALFITNLTHGVNSIVWAGSVVTKIPVWCDITTKLAMGVQVALPAASMCITKHLECVASVRQTIQTSSDKRRRQIFEFFWCGVFPCIIMALHYVVQGHRFDIAEDFGCMTTIYYSVPALIIIYIPPLVLSLASLIYAAIAFVWFMKRRAQFAEHLRTNSTGLTTGRYFRLMALAVTEIIFGTSLGSYILGVTIQDSHFRDWDNWDNVHSNFGRIAQYPRVLVPDFFWNRLLITWYVTVVGSVLFFIFFGFGQDAITEYRRFFTWIQVHVFRRTPKPSNEIVLPTFSAPPRTARIKLDEFDLDSASIEDEKWGGESRHSSRTDDVPLEPLSSHSASHTSSQRDGSGDRREVGATV</sequence>
<comment type="subcellular location">
    <subcellularLocation>
        <location evidence="1">Membrane</location>
        <topology evidence="1">Multi-pass membrane protein</topology>
    </subcellularLocation>
</comment>
<dbReference type="PRINTS" id="PR00900">
    <property type="entry name" value="PHEROMONEAR"/>
</dbReference>
<dbReference type="PRINTS" id="PR00899">
    <property type="entry name" value="GPCRSTE3"/>
</dbReference>
<feature type="transmembrane region" description="Helical" evidence="11">
    <location>
        <begin position="110"/>
        <end position="130"/>
    </location>
</feature>
<feature type="transmembrane region" description="Helical" evidence="11">
    <location>
        <begin position="201"/>
        <end position="224"/>
    </location>
</feature>
<dbReference type="GO" id="GO:0000750">
    <property type="term" value="P:pheromone-dependent signal transduction involved in conjugation with cellular fusion"/>
    <property type="evidence" value="ECO:0007669"/>
    <property type="project" value="TreeGrafter"/>
</dbReference>
<dbReference type="Pfam" id="PF02076">
    <property type="entry name" value="STE3"/>
    <property type="match status" value="1"/>
</dbReference>
<protein>
    <recommendedName>
        <fullName evidence="14">STE3-domain-containing protein</fullName>
    </recommendedName>
</protein>
<dbReference type="InterPro" id="IPR001499">
    <property type="entry name" value="GPCR_STE3"/>
</dbReference>
<keyword evidence="9" id="KW-0807">Transducer</keyword>
<evidence type="ECO:0000256" key="9">
    <source>
        <dbReference type="ARBA" id="ARBA00023224"/>
    </source>
</evidence>
<evidence type="ECO:0000256" key="6">
    <source>
        <dbReference type="ARBA" id="ARBA00023040"/>
    </source>
</evidence>
<keyword evidence="13" id="KW-1185">Reference proteome</keyword>
<evidence type="ECO:0000256" key="3">
    <source>
        <dbReference type="ARBA" id="ARBA00022507"/>
    </source>
</evidence>
<evidence type="ECO:0000256" key="7">
    <source>
        <dbReference type="ARBA" id="ARBA00023136"/>
    </source>
</evidence>
<name>A0A0C3K8G0_9AGAM</name>
<dbReference type="AlphaFoldDB" id="A0A0C3K8G0"/>
<dbReference type="HOGENOM" id="CLU_027592_0_0_1"/>
<evidence type="ECO:0000313" key="12">
    <source>
        <dbReference type="EMBL" id="KIO17718.1"/>
    </source>
</evidence>
<dbReference type="EMBL" id="KN823350">
    <property type="protein sequence ID" value="KIO17718.1"/>
    <property type="molecule type" value="Genomic_DNA"/>
</dbReference>
<dbReference type="InterPro" id="IPR001546">
    <property type="entry name" value="GPCR_Pheromne_A_rcpt"/>
</dbReference>
<keyword evidence="3" id="KW-0589">Pheromone response</keyword>
<keyword evidence="7 11" id="KW-0472">Membrane</keyword>
<feature type="transmembrane region" description="Helical" evidence="11">
    <location>
        <begin position="150"/>
        <end position="180"/>
    </location>
</feature>
<keyword evidence="8" id="KW-0675">Receptor</keyword>